<dbReference type="PANTHER" id="PTHR30055:SF234">
    <property type="entry name" value="HTH-TYPE TRANSCRIPTIONAL REGULATOR BETI"/>
    <property type="match status" value="1"/>
</dbReference>
<organism evidence="6 7">
    <name type="scientific">Nocardioides panacihumi</name>
    <dbReference type="NCBI Taxonomy" id="400774"/>
    <lineage>
        <taxon>Bacteria</taxon>
        <taxon>Bacillati</taxon>
        <taxon>Actinomycetota</taxon>
        <taxon>Actinomycetes</taxon>
        <taxon>Propionibacteriales</taxon>
        <taxon>Nocardioidaceae</taxon>
        <taxon>Nocardioides</taxon>
    </lineage>
</organism>
<dbReference type="Pfam" id="PF00440">
    <property type="entry name" value="TetR_N"/>
    <property type="match status" value="1"/>
</dbReference>
<sequence length="182" mass="19669">MRADAKRNYDRIVEVAGLTFREKGYDAPLDEIAKRADVGPGTLYRHFPTREALIDAVMQNWIASVNESADKALAHEGDARERLMAWFEEYAARLTVHKGVAAKITAALGDETSPMKNKCQTYAAANAKVVEALRAEGAVRAGVEPLEVLRLIGGIATVADQGNLPAEAVRPMLAVVADGVLR</sequence>
<feature type="DNA-binding region" description="H-T-H motif" evidence="4">
    <location>
        <begin position="28"/>
        <end position="47"/>
    </location>
</feature>
<evidence type="ECO:0000256" key="2">
    <source>
        <dbReference type="ARBA" id="ARBA00023125"/>
    </source>
</evidence>
<proteinExistence type="predicted"/>
<dbReference type="Gene3D" id="1.10.357.10">
    <property type="entry name" value="Tetracycline Repressor, domain 2"/>
    <property type="match status" value="1"/>
</dbReference>
<keyword evidence="2 4" id="KW-0238">DNA-binding</keyword>
<evidence type="ECO:0000313" key="6">
    <source>
        <dbReference type="EMBL" id="GAA1946621.1"/>
    </source>
</evidence>
<comment type="caution">
    <text evidence="6">The sequence shown here is derived from an EMBL/GenBank/DDBJ whole genome shotgun (WGS) entry which is preliminary data.</text>
</comment>
<dbReference type="Proteomes" id="UP001500571">
    <property type="component" value="Unassembled WGS sequence"/>
</dbReference>
<dbReference type="RefSeq" id="WP_344041491.1">
    <property type="nucleotide sequence ID" value="NZ_BAAAPB010000001.1"/>
</dbReference>
<dbReference type="InterPro" id="IPR050109">
    <property type="entry name" value="HTH-type_TetR-like_transc_reg"/>
</dbReference>
<accession>A0ABP5BJK3</accession>
<dbReference type="InterPro" id="IPR009057">
    <property type="entry name" value="Homeodomain-like_sf"/>
</dbReference>
<name>A0ABP5BJK3_9ACTN</name>
<keyword evidence="7" id="KW-1185">Reference proteome</keyword>
<dbReference type="PANTHER" id="PTHR30055">
    <property type="entry name" value="HTH-TYPE TRANSCRIPTIONAL REGULATOR RUTR"/>
    <property type="match status" value="1"/>
</dbReference>
<dbReference type="PRINTS" id="PR00455">
    <property type="entry name" value="HTHTETR"/>
</dbReference>
<dbReference type="PROSITE" id="PS50977">
    <property type="entry name" value="HTH_TETR_2"/>
    <property type="match status" value="1"/>
</dbReference>
<evidence type="ECO:0000256" key="4">
    <source>
        <dbReference type="PROSITE-ProRule" id="PRU00335"/>
    </source>
</evidence>
<reference evidence="7" key="1">
    <citation type="journal article" date="2019" name="Int. J. Syst. Evol. Microbiol.">
        <title>The Global Catalogue of Microorganisms (GCM) 10K type strain sequencing project: providing services to taxonomists for standard genome sequencing and annotation.</title>
        <authorList>
            <consortium name="The Broad Institute Genomics Platform"/>
            <consortium name="The Broad Institute Genome Sequencing Center for Infectious Disease"/>
            <person name="Wu L."/>
            <person name="Ma J."/>
        </authorList>
    </citation>
    <scope>NUCLEOTIDE SEQUENCE [LARGE SCALE GENOMIC DNA]</scope>
    <source>
        <strain evidence="7">JCM 15309</strain>
    </source>
</reference>
<gene>
    <name evidence="6" type="ORF">GCM10009798_02020</name>
</gene>
<keyword evidence="3" id="KW-0804">Transcription</keyword>
<protein>
    <submittedName>
        <fullName evidence="6">TetR/AcrR family transcriptional regulator</fullName>
    </submittedName>
</protein>
<dbReference type="InterPro" id="IPR049445">
    <property type="entry name" value="TetR_SbtR-like_C"/>
</dbReference>
<feature type="domain" description="HTH tetR-type" evidence="5">
    <location>
        <begin position="6"/>
        <end position="65"/>
    </location>
</feature>
<evidence type="ECO:0000256" key="3">
    <source>
        <dbReference type="ARBA" id="ARBA00023163"/>
    </source>
</evidence>
<dbReference type="EMBL" id="BAAAPB010000001">
    <property type="protein sequence ID" value="GAA1946621.1"/>
    <property type="molecule type" value="Genomic_DNA"/>
</dbReference>
<evidence type="ECO:0000313" key="7">
    <source>
        <dbReference type="Proteomes" id="UP001500571"/>
    </source>
</evidence>
<evidence type="ECO:0000256" key="1">
    <source>
        <dbReference type="ARBA" id="ARBA00023015"/>
    </source>
</evidence>
<dbReference type="InterPro" id="IPR001647">
    <property type="entry name" value="HTH_TetR"/>
</dbReference>
<keyword evidence="1" id="KW-0805">Transcription regulation</keyword>
<dbReference type="Pfam" id="PF21597">
    <property type="entry name" value="TetR_C_43"/>
    <property type="match status" value="1"/>
</dbReference>
<evidence type="ECO:0000259" key="5">
    <source>
        <dbReference type="PROSITE" id="PS50977"/>
    </source>
</evidence>
<dbReference type="SUPFAM" id="SSF46689">
    <property type="entry name" value="Homeodomain-like"/>
    <property type="match status" value="1"/>
</dbReference>